<reference evidence="1" key="1">
    <citation type="submission" date="2020-09" db="EMBL/GenBank/DDBJ databases">
        <title>A novel bacterium of genus Neiella, isolated from South China Sea.</title>
        <authorList>
            <person name="Huang H."/>
            <person name="Mo K."/>
            <person name="Hu Y."/>
        </authorList>
    </citation>
    <scope>NUCLEOTIDE SEQUENCE</scope>
    <source>
        <strain evidence="1">HB171785</strain>
    </source>
</reference>
<dbReference type="EMBL" id="JACXAF010000009">
    <property type="protein sequence ID" value="MBD1389531.1"/>
    <property type="molecule type" value="Genomic_DNA"/>
</dbReference>
<dbReference type="Proteomes" id="UP000638014">
    <property type="component" value="Unassembled WGS sequence"/>
</dbReference>
<evidence type="ECO:0000313" key="2">
    <source>
        <dbReference type="Proteomes" id="UP000638014"/>
    </source>
</evidence>
<comment type="caution">
    <text evidence="1">The sequence shown here is derived from an EMBL/GenBank/DDBJ whole genome shotgun (WGS) entry which is preliminary data.</text>
</comment>
<sequence length="135" mass="14816">MGQEQGAVMISKSTNGEFFMKVENREGDGVCKVTLTAEQFAHAITGKHVKCDVDVLNQSSVSKGADIERESYSQADLQQAVCCYLSQTQIEALGMTRAVEEVALTLFLSPIKDDANSQIIKAALFDLRERGSFNY</sequence>
<proteinExistence type="predicted"/>
<keyword evidence="2" id="KW-1185">Reference proteome</keyword>
<gene>
    <name evidence="1" type="ORF">IC617_08830</name>
</gene>
<evidence type="ECO:0000313" key="1">
    <source>
        <dbReference type="EMBL" id="MBD1389531.1"/>
    </source>
</evidence>
<dbReference type="RefSeq" id="WP_191144637.1">
    <property type="nucleotide sequence ID" value="NZ_JACXAF010000009.1"/>
</dbReference>
<name>A0A8J6QJX9_9GAMM</name>
<dbReference type="AlphaFoldDB" id="A0A8J6QJX9"/>
<accession>A0A8J6QJX9</accession>
<organism evidence="1 2">
    <name type="scientific">Neiella litorisoli</name>
    <dbReference type="NCBI Taxonomy" id="2771431"/>
    <lineage>
        <taxon>Bacteria</taxon>
        <taxon>Pseudomonadati</taxon>
        <taxon>Pseudomonadota</taxon>
        <taxon>Gammaproteobacteria</taxon>
        <taxon>Alteromonadales</taxon>
        <taxon>Echinimonadaceae</taxon>
        <taxon>Neiella</taxon>
    </lineage>
</organism>
<protein>
    <submittedName>
        <fullName evidence="1">Uncharacterized protein</fullName>
    </submittedName>
</protein>